<geneLocation type="plasmid" evidence="11 12">
    <name>p1</name>
</geneLocation>
<protein>
    <submittedName>
        <fullName evidence="11">Response regulator transcription factor</fullName>
    </submittedName>
</protein>
<dbReference type="RefSeq" id="WP_263600297.1">
    <property type="nucleotide sequence ID" value="NZ_CP107028.1"/>
</dbReference>
<dbReference type="GO" id="GO:0005829">
    <property type="term" value="C:cytosol"/>
    <property type="evidence" value="ECO:0007669"/>
    <property type="project" value="TreeGrafter"/>
</dbReference>
<dbReference type="SMART" id="SM00862">
    <property type="entry name" value="Trans_reg_C"/>
    <property type="match status" value="1"/>
</dbReference>
<dbReference type="GO" id="GO:0006355">
    <property type="term" value="P:regulation of DNA-templated transcription"/>
    <property type="evidence" value="ECO:0007669"/>
    <property type="project" value="InterPro"/>
</dbReference>
<accession>A0AA46SLE8</accession>
<comment type="caution">
    <text evidence="7">Lacks conserved residue(s) required for the propagation of feature annotation.</text>
</comment>
<dbReference type="InterPro" id="IPR001789">
    <property type="entry name" value="Sig_transdc_resp-reg_receiver"/>
</dbReference>
<keyword evidence="2" id="KW-0597">Phosphoprotein</keyword>
<dbReference type="InterPro" id="IPR039420">
    <property type="entry name" value="WalR-like"/>
</dbReference>
<dbReference type="Pfam" id="PF00486">
    <property type="entry name" value="Trans_reg_C"/>
    <property type="match status" value="1"/>
</dbReference>
<dbReference type="InterPro" id="IPR011006">
    <property type="entry name" value="CheY-like_superfamily"/>
</dbReference>
<dbReference type="GO" id="GO:0032993">
    <property type="term" value="C:protein-DNA complex"/>
    <property type="evidence" value="ECO:0007669"/>
    <property type="project" value="TreeGrafter"/>
</dbReference>
<dbReference type="InterPro" id="IPR036388">
    <property type="entry name" value="WH-like_DNA-bd_sf"/>
</dbReference>
<evidence type="ECO:0000256" key="3">
    <source>
        <dbReference type="ARBA" id="ARBA00023012"/>
    </source>
</evidence>
<evidence type="ECO:0000256" key="5">
    <source>
        <dbReference type="ARBA" id="ARBA00023125"/>
    </source>
</evidence>
<proteinExistence type="predicted"/>
<feature type="domain" description="OmpR/PhoB-type" evidence="10">
    <location>
        <begin position="126"/>
        <end position="231"/>
    </location>
</feature>
<evidence type="ECO:0000313" key="11">
    <source>
        <dbReference type="EMBL" id="UYG98242.1"/>
    </source>
</evidence>
<sequence length="232" mass="26672">MINTVYLYNNVFKNDTFDFISAHFSLKSSTSYYLRQETLLGDRPDLIIICCSSYNDESAFILCQVIERCDPSIPIVIVSDSYDEIQAVKFLEVGADDYIIFPFRPREFVSRIKAHVRRSKRIASTSARFCVGALDVFPEQYKVCIEGKEVNLKLKEFELLLYFLNNRGRIISREELLESINSEGGTSNLRLVDTYVSNIRGRLRLSSKDRESTNSDFNIKTVKGKGYVFEST</sequence>
<evidence type="ECO:0000256" key="1">
    <source>
        <dbReference type="ARBA" id="ARBA00004496"/>
    </source>
</evidence>
<feature type="domain" description="Response regulatory" evidence="9">
    <location>
        <begin position="1"/>
        <end position="116"/>
    </location>
</feature>
<evidence type="ECO:0000256" key="8">
    <source>
        <dbReference type="PROSITE-ProRule" id="PRU01091"/>
    </source>
</evidence>
<dbReference type="PANTHER" id="PTHR48111:SF1">
    <property type="entry name" value="TWO-COMPONENT RESPONSE REGULATOR ORR33"/>
    <property type="match status" value="1"/>
</dbReference>
<keyword evidence="3" id="KW-0902">Two-component regulatory system</keyword>
<keyword evidence="6" id="KW-0804">Transcription</keyword>
<dbReference type="Proteomes" id="UP001163104">
    <property type="component" value="Plasmid p1"/>
</dbReference>
<evidence type="ECO:0000313" key="12">
    <source>
        <dbReference type="Proteomes" id="UP001163104"/>
    </source>
</evidence>
<dbReference type="GO" id="GO:0000976">
    <property type="term" value="F:transcription cis-regulatory region binding"/>
    <property type="evidence" value="ECO:0007669"/>
    <property type="project" value="TreeGrafter"/>
</dbReference>
<dbReference type="Gene3D" id="3.40.50.2300">
    <property type="match status" value="1"/>
</dbReference>
<organism evidence="11 12">
    <name type="scientific">Cytobacillus firmus</name>
    <name type="common">Bacillus firmus</name>
    <dbReference type="NCBI Taxonomy" id="1399"/>
    <lineage>
        <taxon>Bacteria</taxon>
        <taxon>Bacillati</taxon>
        <taxon>Bacillota</taxon>
        <taxon>Bacilli</taxon>
        <taxon>Bacillales</taxon>
        <taxon>Bacillaceae</taxon>
        <taxon>Cytobacillus</taxon>
    </lineage>
</organism>
<dbReference type="InterPro" id="IPR016032">
    <property type="entry name" value="Sig_transdc_resp-reg_C-effctor"/>
</dbReference>
<evidence type="ECO:0000256" key="7">
    <source>
        <dbReference type="PROSITE-ProRule" id="PRU00169"/>
    </source>
</evidence>
<keyword evidence="11" id="KW-0614">Plasmid</keyword>
<reference evidence="11" key="1">
    <citation type="submission" date="2022-10" db="EMBL/GenBank/DDBJ databases">
        <title>Mechanism of multi-heavy metal repair in Cytobacillus Firmus M7.</title>
        <authorList>
            <person name="Li X."/>
            <person name="Yu C."/>
        </authorList>
    </citation>
    <scope>NUCLEOTIDE SEQUENCE</scope>
    <source>
        <strain evidence="11">M7</strain>
        <plasmid evidence="11">p1</plasmid>
    </source>
</reference>
<dbReference type="CDD" id="cd00383">
    <property type="entry name" value="trans_reg_C"/>
    <property type="match status" value="1"/>
</dbReference>
<keyword evidence="4" id="KW-0805">Transcription regulation</keyword>
<dbReference type="SUPFAM" id="SSF52172">
    <property type="entry name" value="CheY-like"/>
    <property type="match status" value="1"/>
</dbReference>
<evidence type="ECO:0000256" key="2">
    <source>
        <dbReference type="ARBA" id="ARBA00022553"/>
    </source>
</evidence>
<dbReference type="InterPro" id="IPR001867">
    <property type="entry name" value="OmpR/PhoB-type_DNA-bd"/>
</dbReference>
<dbReference type="SUPFAM" id="SSF46894">
    <property type="entry name" value="C-terminal effector domain of the bipartite response regulators"/>
    <property type="match status" value="1"/>
</dbReference>
<evidence type="ECO:0000256" key="4">
    <source>
        <dbReference type="ARBA" id="ARBA00023015"/>
    </source>
</evidence>
<keyword evidence="5 8" id="KW-0238">DNA-binding</keyword>
<gene>
    <name evidence="11" type="ORF">OD459_25565</name>
</gene>
<dbReference type="AlphaFoldDB" id="A0AA46SLE8"/>
<evidence type="ECO:0000259" key="9">
    <source>
        <dbReference type="PROSITE" id="PS50110"/>
    </source>
</evidence>
<dbReference type="EMBL" id="CP107028">
    <property type="protein sequence ID" value="UYG98242.1"/>
    <property type="molecule type" value="Genomic_DNA"/>
</dbReference>
<dbReference type="PANTHER" id="PTHR48111">
    <property type="entry name" value="REGULATOR OF RPOS"/>
    <property type="match status" value="1"/>
</dbReference>
<dbReference type="Gene3D" id="1.10.10.10">
    <property type="entry name" value="Winged helix-like DNA-binding domain superfamily/Winged helix DNA-binding domain"/>
    <property type="match status" value="1"/>
</dbReference>
<dbReference type="PROSITE" id="PS50110">
    <property type="entry name" value="RESPONSE_REGULATORY"/>
    <property type="match status" value="1"/>
</dbReference>
<comment type="subcellular location">
    <subcellularLocation>
        <location evidence="1">Cytoplasm</location>
    </subcellularLocation>
</comment>
<evidence type="ECO:0000259" key="10">
    <source>
        <dbReference type="PROSITE" id="PS51755"/>
    </source>
</evidence>
<name>A0AA46SLE8_CYTFI</name>
<dbReference type="GO" id="GO:0000156">
    <property type="term" value="F:phosphorelay response regulator activity"/>
    <property type="evidence" value="ECO:0007669"/>
    <property type="project" value="TreeGrafter"/>
</dbReference>
<evidence type="ECO:0000256" key="6">
    <source>
        <dbReference type="ARBA" id="ARBA00023163"/>
    </source>
</evidence>
<feature type="DNA-binding region" description="OmpR/PhoB-type" evidence="8">
    <location>
        <begin position="126"/>
        <end position="231"/>
    </location>
</feature>
<dbReference type="PROSITE" id="PS51755">
    <property type="entry name" value="OMPR_PHOB"/>
    <property type="match status" value="1"/>
</dbReference>